<comment type="caution">
    <text evidence="2">The sequence shown here is derived from an EMBL/GenBank/DDBJ whole genome shotgun (WGS) entry which is preliminary data.</text>
</comment>
<dbReference type="OrthoDB" id="6288648at2759"/>
<reference evidence="2" key="1">
    <citation type="submission" date="2020-10" db="EMBL/GenBank/DDBJ databases">
        <title>Feather gene expression reveals the developmental basis of iridescence in African starlings.</title>
        <authorList>
            <person name="Rubenstein D.R."/>
        </authorList>
    </citation>
    <scope>NUCLEOTIDE SEQUENCE</scope>
    <source>
        <strain evidence="2">SS15</strain>
        <tissue evidence="2">Liver</tissue>
    </source>
</reference>
<dbReference type="InterPro" id="IPR042336">
    <property type="entry name" value="GOLIM4"/>
</dbReference>
<evidence type="ECO:0000313" key="3">
    <source>
        <dbReference type="EMBL" id="KAI1231514.1"/>
    </source>
</evidence>
<sequence>MGTGMCSRRQKGLLQTAFCLLTLACLAFGVFLYNHLQQKVRNAEALAQKYKQQQEALSAQLQDFLVYKLEAQEALNKEKQDSMNRYGALSSQHKILKNQHDDVKKQLLDLQLQHNSLKLEHRKSLESHSQKLSQLQQERDSEVTNLQDTVFKLREESKLLRKAHQEVHSQLLSAQ</sequence>
<evidence type="ECO:0000313" key="2">
    <source>
        <dbReference type="EMBL" id="KAG0119182.1"/>
    </source>
</evidence>
<accession>A0A835NNA9</accession>
<evidence type="ECO:0000256" key="1">
    <source>
        <dbReference type="SAM" id="Coils"/>
    </source>
</evidence>
<dbReference type="AlphaFoldDB" id="A0A835NNA9"/>
<dbReference type="EMBL" id="JADDUC010000093">
    <property type="protein sequence ID" value="KAG0119182.1"/>
    <property type="molecule type" value="Genomic_DNA"/>
</dbReference>
<name>A0A835NNA9_9PASS</name>
<dbReference type="EMBL" id="JADDUC020000026">
    <property type="protein sequence ID" value="KAI1231514.1"/>
    <property type="molecule type" value="Genomic_DNA"/>
</dbReference>
<reference evidence="3" key="3">
    <citation type="submission" date="2022-01" db="EMBL/GenBank/DDBJ databases">
        <authorList>
            <person name="Rubenstein D.R."/>
        </authorList>
    </citation>
    <scope>NUCLEOTIDE SEQUENCE</scope>
    <source>
        <strain evidence="3">SS15</strain>
        <tissue evidence="3">Liver</tissue>
    </source>
</reference>
<feature type="non-terminal residue" evidence="2">
    <location>
        <position position="175"/>
    </location>
</feature>
<evidence type="ECO:0008006" key="5">
    <source>
        <dbReference type="Google" id="ProtNLM"/>
    </source>
</evidence>
<protein>
    <recommendedName>
        <fullName evidence="5">Golgi integral membrane protein 4</fullName>
    </recommendedName>
</protein>
<feature type="coiled-coil region" evidence="1">
    <location>
        <begin position="33"/>
        <end position="63"/>
    </location>
</feature>
<evidence type="ECO:0000313" key="4">
    <source>
        <dbReference type="Proteomes" id="UP000618051"/>
    </source>
</evidence>
<dbReference type="PANTHER" id="PTHR22909">
    <property type="entry name" value="GOLGI INTEGRAL MEMBRANE PROTEIN 4"/>
    <property type="match status" value="1"/>
</dbReference>
<keyword evidence="4" id="KW-1185">Reference proteome</keyword>
<dbReference type="Proteomes" id="UP000618051">
    <property type="component" value="Unassembled WGS sequence"/>
</dbReference>
<feature type="coiled-coil region" evidence="1">
    <location>
        <begin position="93"/>
        <end position="145"/>
    </location>
</feature>
<gene>
    <name evidence="3" type="ORF">IHE44_0007967</name>
    <name evidence="2" type="ORF">IHE44_014874</name>
</gene>
<reference evidence="3 4" key="2">
    <citation type="journal article" date="2021" name="J. Hered.">
        <title>Feather Gene Expression Elucidates the Developmental Basis of Plumage Iridescence in African Starlings.</title>
        <authorList>
            <person name="Rubenstein D.R."/>
            <person name="Corvelo A."/>
            <person name="MacManes M.D."/>
            <person name="Maia R."/>
            <person name="Narzisi G."/>
            <person name="Rousaki A."/>
            <person name="Vandenabeele P."/>
            <person name="Shawkey M.D."/>
            <person name="Solomon J."/>
        </authorList>
    </citation>
    <scope>NUCLEOTIDE SEQUENCE [LARGE SCALE GENOMIC DNA]</scope>
    <source>
        <strain evidence="3">SS15</strain>
    </source>
</reference>
<keyword evidence="1" id="KW-0175">Coiled coil</keyword>
<proteinExistence type="predicted"/>
<dbReference type="GO" id="GO:0000139">
    <property type="term" value="C:Golgi membrane"/>
    <property type="evidence" value="ECO:0007669"/>
    <property type="project" value="InterPro"/>
</dbReference>
<organism evidence="2">
    <name type="scientific">Lamprotornis superbus</name>
    <dbReference type="NCBI Taxonomy" id="245042"/>
    <lineage>
        <taxon>Eukaryota</taxon>
        <taxon>Metazoa</taxon>
        <taxon>Chordata</taxon>
        <taxon>Craniata</taxon>
        <taxon>Vertebrata</taxon>
        <taxon>Euteleostomi</taxon>
        <taxon>Archelosauria</taxon>
        <taxon>Archosauria</taxon>
        <taxon>Dinosauria</taxon>
        <taxon>Saurischia</taxon>
        <taxon>Theropoda</taxon>
        <taxon>Coelurosauria</taxon>
        <taxon>Aves</taxon>
        <taxon>Neognathae</taxon>
        <taxon>Neoaves</taxon>
        <taxon>Telluraves</taxon>
        <taxon>Australaves</taxon>
        <taxon>Passeriformes</taxon>
        <taxon>Sturnidae</taxon>
        <taxon>Lamprotornis</taxon>
    </lineage>
</organism>
<dbReference type="PANTHER" id="PTHR22909:SF23">
    <property type="entry name" value="GOLGI INTEGRAL MEMBRANE PROTEIN 4-LIKE"/>
    <property type="match status" value="1"/>
</dbReference>